<sequence>MKKIAVIYDLDQTILPTRSIPGDTFQPVFEAIKAANKGTVQETVLEKAFEELWRKSMEVVAQEYNFSQAMFDAGKNALIHTDYQLVLKPFDDFEVIKEIPSKRFLVTTGLSKLQQAKIDALFQPGDFEAVFIDDPYQENRLGKMTIFSQIAAQHQLTADQVWIVGDNPDAEIAAGNALGMKTVQILRPGIAKGDTALHVIHSFHELKSLIAQDG</sequence>
<comment type="caution">
    <text evidence="3">The sequence shown here is derived from an EMBL/GenBank/DDBJ whole genome shotgun (WGS) entry which is preliminary data.</text>
</comment>
<dbReference type="Gene3D" id="1.10.150.520">
    <property type="match status" value="1"/>
</dbReference>
<dbReference type="OrthoDB" id="7059729at2"/>
<dbReference type="SFLD" id="SFLDS00003">
    <property type="entry name" value="Haloacid_Dehalogenase"/>
    <property type="match status" value="1"/>
</dbReference>
<reference evidence="3 4" key="1">
    <citation type="submission" date="2018-06" db="EMBL/GenBank/DDBJ databases">
        <title>Genomic Encyclopedia of Archaeal and Bacterial Type Strains, Phase II (KMG-II): from individual species to whole genera.</title>
        <authorList>
            <person name="Goeker M."/>
        </authorList>
    </citation>
    <scope>NUCLEOTIDE SEQUENCE [LARGE SCALE GENOMIC DNA]</scope>
    <source>
        <strain evidence="3 4">DSM 27372</strain>
    </source>
</reference>
<dbReference type="Gene3D" id="3.40.50.1000">
    <property type="entry name" value="HAD superfamily/HAD-like"/>
    <property type="match status" value="1"/>
</dbReference>
<evidence type="ECO:0000313" key="3">
    <source>
        <dbReference type="EMBL" id="PYF71487.1"/>
    </source>
</evidence>
<evidence type="ECO:0000313" key="4">
    <source>
        <dbReference type="Proteomes" id="UP000248198"/>
    </source>
</evidence>
<organism evidence="3 4">
    <name type="scientific">Pedobacter nutrimenti</name>
    <dbReference type="NCBI Taxonomy" id="1241337"/>
    <lineage>
        <taxon>Bacteria</taxon>
        <taxon>Pseudomonadati</taxon>
        <taxon>Bacteroidota</taxon>
        <taxon>Sphingobacteriia</taxon>
        <taxon>Sphingobacteriales</taxon>
        <taxon>Sphingobacteriaceae</taxon>
        <taxon>Pedobacter</taxon>
    </lineage>
</organism>
<evidence type="ECO:0000256" key="1">
    <source>
        <dbReference type="ARBA" id="ARBA00022801"/>
    </source>
</evidence>
<dbReference type="EMBL" id="QKLU01000007">
    <property type="protein sequence ID" value="PYF71487.1"/>
    <property type="molecule type" value="Genomic_DNA"/>
</dbReference>
<dbReference type="InterPro" id="IPR036412">
    <property type="entry name" value="HAD-like_sf"/>
</dbReference>
<dbReference type="Proteomes" id="UP000248198">
    <property type="component" value="Unassembled WGS sequence"/>
</dbReference>
<evidence type="ECO:0000256" key="2">
    <source>
        <dbReference type="ARBA" id="ARBA00022842"/>
    </source>
</evidence>
<dbReference type="GO" id="GO:0016787">
    <property type="term" value="F:hydrolase activity"/>
    <property type="evidence" value="ECO:0007669"/>
    <property type="project" value="UniProtKB-KW"/>
</dbReference>
<dbReference type="RefSeq" id="WP_110833637.1">
    <property type="nucleotide sequence ID" value="NZ_QKLU01000007.1"/>
</dbReference>
<dbReference type="SFLD" id="SFLDG01129">
    <property type="entry name" value="C1.5:_HAD__Beta-PGM__Phosphata"/>
    <property type="match status" value="1"/>
</dbReference>
<keyword evidence="1 3" id="KW-0378">Hydrolase</keyword>
<keyword evidence="4" id="KW-1185">Reference proteome</keyword>
<accession>A0A318UGI2</accession>
<dbReference type="InterPro" id="IPR041492">
    <property type="entry name" value="HAD_2"/>
</dbReference>
<dbReference type="InterPro" id="IPR051400">
    <property type="entry name" value="HAD-like_hydrolase"/>
</dbReference>
<dbReference type="PANTHER" id="PTHR46470">
    <property type="entry name" value="N-ACYLNEURAMINATE-9-PHOSPHATASE"/>
    <property type="match status" value="1"/>
</dbReference>
<protein>
    <submittedName>
        <fullName evidence="3">Putative hydrolase of the HAD superfamily</fullName>
    </submittedName>
</protein>
<dbReference type="InterPro" id="IPR023214">
    <property type="entry name" value="HAD_sf"/>
</dbReference>
<name>A0A318UGI2_9SPHI</name>
<keyword evidence="2" id="KW-0460">Magnesium</keyword>
<dbReference type="AlphaFoldDB" id="A0A318UGI2"/>
<proteinExistence type="predicted"/>
<dbReference type="Pfam" id="PF13419">
    <property type="entry name" value="HAD_2"/>
    <property type="match status" value="1"/>
</dbReference>
<dbReference type="SUPFAM" id="SSF56784">
    <property type="entry name" value="HAD-like"/>
    <property type="match status" value="1"/>
</dbReference>
<gene>
    <name evidence="3" type="ORF">B0O44_107102</name>
</gene>